<dbReference type="AlphaFoldDB" id="A0A5B7GUQ3"/>
<accession>A0A5B7GUQ3</accession>
<evidence type="ECO:0000313" key="2">
    <source>
        <dbReference type="EMBL" id="MPC61165.1"/>
    </source>
</evidence>
<evidence type="ECO:0000313" key="3">
    <source>
        <dbReference type="Proteomes" id="UP000324222"/>
    </source>
</evidence>
<gene>
    <name evidence="2" type="ORF">E2C01_055229</name>
</gene>
<keyword evidence="1" id="KW-0812">Transmembrane</keyword>
<comment type="caution">
    <text evidence="2">The sequence shown here is derived from an EMBL/GenBank/DDBJ whole genome shotgun (WGS) entry which is preliminary data.</text>
</comment>
<dbReference type="Proteomes" id="UP000324222">
    <property type="component" value="Unassembled WGS sequence"/>
</dbReference>
<proteinExistence type="predicted"/>
<protein>
    <submittedName>
        <fullName evidence="2">Uncharacterized protein</fullName>
    </submittedName>
</protein>
<organism evidence="2 3">
    <name type="scientific">Portunus trituberculatus</name>
    <name type="common">Swimming crab</name>
    <name type="synonym">Neptunus trituberculatus</name>
    <dbReference type="NCBI Taxonomy" id="210409"/>
    <lineage>
        <taxon>Eukaryota</taxon>
        <taxon>Metazoa</taxon>
        <taxon>Ecdysozoa</taxon>
        <taxon>Arthropoda</taxon>
        <taxon>Crustacea</taxon>
        <taxon>Multicrustacea</taxon>
        <taxon>Malacostraca</taxon>
        <taxon>Eumalacostraca</taxon>
        <taxon>Eucarida</taxon>
        <taxon>Decapoda</taxon>
        <taxon>Pleocyemata</taxon>
        <taxon>Brachyura</taxon>
        <taxon>Eubrachyura</taxon>
        <taxon>Portunoidea</taxon>
        <taxon>Portunidae</taxon>
        <taxon>Portuninae</taxon>
        <taxon>Portunus</taxon>
    </lineage>
</organism>
<keyword evidence="1" id="KW-0472">Membrane</keyword>
<keyword evidence="3" id="KW-1185">Reference proteome</keyword>
<reference evidence="2 3" key="1">
    <citation type="submission" date="2019-05" db="EMBL/GenBank/DDBJ databases">
        <title>Another draft genome of Portunus trituberculatus and its Hox gene families provides insights of decapod evolution.</title>
        <authorList>
            <person name="Jeong J.-H."/>
            <person name="Song I."/>
            <person name="Kim S."/>
            <person name="Choi T."/>
            <person name="Kim D."/>
            <person name="Ryu S."/>
            <person name="Kim W."/>
        </authorList>
    </citation>
    <scope>NUCLEOTIDE SEQUENCE [LARGE SCALE GENOMIC DNA]</scope>
    <source>
        <tissue evidence="2">Muscle</tissue>
    </source>
</reference>
<dbReference type="EMBL" id="VSRR010018266">
    <property type="protein sequence ID" value="MPC61165.1"/>
    <property type="molecule type" value="Genomic_DNA"/>
</dbReference>
<feature type="transmembrane region" description="Helical" evidence="1">
    <location>
        <begin position="40"/>
        <end position="64"/>
    </location>
</feature>
<name>A0A5B7GUQ3_PORTR</name>
<sequence>MIYVAGGWAGGWVTAARIPPPLTLLAAPPFPHPLPLSSPFLLLLLLCFLLLLLLFFFLFLLLFLHHPLLTPYTRSVTPSPLPPPRLLSHCLHDLPHHCRHRCCMSSVSTRQTPRWLRIIMQRSTSSSSAEKTENELLVVR</sequence>
<evidence type="ECO:0000256" key="1">
    <source>
        <dbReference type="SAM" id="Phobius"/>
    </source>
</evidence>
<keyword evidence="1" id="KW-1133">Transmembrane helix</keyword>